<organism evidence="5 6">
    <name type="scientific">Brachionus plicatilis</name>
    <name type="common">Marine rotifer</name>
    <name type="synonym">Brachionus muelleri</name>
    <dbReference type="NCBI Taxonomy" id="10195"/>
    <lineage>
        <taxon>Eukaryota</taxon>
        <taxon>Metazoa</taxon>
        <taxon>Spiralia</taxon>
        <taxon>Gnathifera</taxon>
        <taxon>Rotifera</taxon>
        <taxon>Eurotatoria</taxon>
        <taxon>Monogononta</taxon>
        <taxon>Pseudotrocha</taxon>
        <taxon>Ploima</taxon>
        <taxon>Brachionidae</taxon>
        <taxon>Brachionus</taxon>
    </lineage>
</organism>
<dbReference type="GO" id="GO:0043240">
    <property type="term" value="C:Fanconi anaemia nuclear complex"/>
    <property type="evidence" value="ECO:0007669"/>
    <property type="project" value="InterPro"/>
</dbReference>
<evidence type="ECO:0000256" key="2">
    <source>
        <dbReference type="ARBA" id="ARBA00023204"/>
    </source>
</evidence>
<evidence type="ECO:0000313" key="6">
    <source>
        <dbReference type="Proteomes" id="UP000276133"/>
    </source>
</evidence>
<sequence length="203" mass="23149">MNSNVLFVNLKWKGTEIFEALSKIQFKCIFDESLNLIDFKAGCIGFCYVQNLNNTSCPDYRKILAKVNNNNPSLKMQAFVDYSSREFFSSIQEFCSIELKIQIIPVEGANNIAQYLERHMMSDLQNEKNPFTKDLSINTNDQTICSQLYLNCLKNIPKIGDKNAKIILKTYKNLKSLSKASMEELTTLIGSSSAKAVYEFFVN</sequence>
<evidence type="ECO:0000256" key="1">
    <source>
        <dbReference type="ARBA" id="ARBA00022763"/>
    </source>
</evidence>
<evidence type="ECO:0000259" key="3">
    <source>
        <dbReference type="Pfam" id="PF12826"/>
    </source>
</evidence>
<dbReference type="Gene3D" id="3.40.50.10130">
    <property type="match status" value="1"/>
</dbReference>
<gene>
    <name evidence="5" type="ORF">BpHYR1_002214</name>
</gene>
<dbReference type="InterPro" id="IPR040646">
    <property type="entry name" value="PND"/>
</dbReference>
<proteinExistence type="predicted"/>
<protein>
    <submittedName>
        <fullName evidence="5">Fanconi anemia-associated of 24 kDa</fullName>
    </submittedName>
</protein>
<dbReference type="GO" id="GO:0036297">
    <property type="term" value="P:interstrand cross-link repair"/>
    <property type="evidence" value="ECO:0007669"/>
    <property type="project" value="InterPro"/>
</dbReference>
<dbReference type="GO" id="GO:0003682">
    <property type="term" value="F:chromatin binding"/>
    <property type="evidence" value="ECO:0007669"/>
    <property type="project" value="TreeGrafter"/>
</dbReference>
<dbReference type="PANTHER" id="PTHR31786:SF2">
    <property type="entry name" value="FANCONI ANEMIA CORE COMPLEX-ASSOCIATED PROTEIN 24"/>
    <property type="match status" value="1"/>
</dbReference>
<feature type="domain" description="DisA/LigA helix-hairpin-helix motif" evidence="3">
    <location>
        <begin position="156"/>
        <end position="202"/>
    </location>
</feature>
<keyword evidence="6" id="KW-1185">Reference proteome</keyword>
<feature type="domain" description="Fanconi anemia core complex-associated protein 24 pseudonuclease" evidence="4">
    <location>
        <begin position="7"/>
        <end position="116"/>
    </location>
</feature>
<dbReference type="OrthoDB" id="5975714at2759"/>
<evidence type="ECO:0000259" key="4">
    <source>
        <dbReference type="Pfam" id="PF17949"/>
    </source>
</evidence>
<dbReference type="EMBL" id="REGN01001516">
    <property type="protein sequence ID" value="RNA34190.1"/>
    <property type="molecule type" value="Genomic_DNA"/>
</dbReference>
<dbReference type="PANTHER" id="PTHR31786">
    <property type="entry name" value="FANCONI ANEMIA CORE COMPLEX-ASSOCIATED PROTEIN 24"/>
    <property type="match status" value="1"/>
</dbReference>
<dbReference type="InterPro" id="IPR026985">
    <property type="entry name" value="FAAP24"/>
</dbReference>
<dbReference type="InterPro" id="IPR010994">
    <property type="entry name" value="RuvA_2-like"/>
</dbReference>
<dbReference type="AlphaFoldDB" id="A0A3M7SF72"/>
<dbReference type="Gene3D" id="1.10.150.20">
    <property type="entry name" value="5' to 3' exonuclease, C-terminal subdomain"/>
    <property type="match status" value="1"/>
</dbReference>
<reference evidence="5 6" key="1">
    <citation type="journal article" date="2018" name="Sci. Rep.">
        <title>Genomic signatures of local adaptation to the degree of environmental predictability in rotifers.</title>
        <authorList>
            <person name="Franch-Gras L."/>
            <person name="Hahn C."/>
            <person name="Garcia-Roger E.M."/>
            <person name="Carmona M.J."/>
            <person name="Serra M."/>
            <person name="Gomez A."/>
        </authorList>
    </citation>
    <scope>NUCLEOTIDE SEQUENCE [LARGE SCALE GENOMIC DNA]</scope>
    <source>
        <strain evidence="5">HYR1</strain>
    </source>
</reference>
<comment type="caution">
    <text evidence="5">The sequence shown here is derived from an EMBL/GenBank/DDBJ whole genome shotgun (WGS) entry which is preliminary data.</text>
</comment>
<dbReference type="STRING" id="10195.A0A3M7SF72"/>
<dbReference type="Proteomes" id="UP000276133">
    <property type="component" value="Unassembled WGS sequence"/>
</dbReference>
<name>A0A3M7SF72_BRAPC</name>
<dbReference type="Pfam" id="PF12826">
    <property type="entry name" value="HHH_2"/>
    <property type="match status" value="1"/>
</dbReference>
<keyword evidence="2" id="KW-0234">DNA repair</keyword>
<dbReference type="InterPro" id="IPR041663">
    <property type="entry name" value="DisA/LigA_HHH"/>
</dbReference>
<accession>A0A3M7SF72</accession>
<evidence type="ECO:0000313" key="5">
    <source>
        <dbReference type="EMBL" id="RNA34190.1"/>
    </source>
</evidence>
<dbReference type="SUPFAM" id="SSF47781">
    <property type="entry name" value="RuvA domain 2-like"/>
    <property type="match status" value="1"/>
</dbReference>
<keyword evidence="1" id="KW-0227">DNA damage</keyword>
<dbReference type="Pfam" id="PF17949">
    <property type="entry name" value="PND"/>
    <property type="match status" value="1"/>
</dbReference>